<organism evidence="2 3">
    <name type="scientific">Pelobates cultripes</name>
    <name type="common">Western spadefoot toad</name>
    <dbReference type="NCBI Taxonomy" id="61616"/>
    <lineage>
        <taxon>Eukaryota</taxon>
        <taxon>Metazoa</taxon>
        <taxon>Chordata</taxon>
        <taxon>Craniata</taxon>
        <taxon>Vertebrata</taxon>
        <taxon>Euteleostomi</taxon>
        <taxon>Amphibia</taxon>
        <taxon>Batrachia</taxon>
        <taxon>Anura</taxon>
        <taxon>Pelobatoidea</taxon>
        <taxon>Pelobatidae</taxon>
        <taxon>Pelobates</taxon>
    </lineage>
</organism>
<protein>
    <submittedName>
        <fullName evidence="2">Uncharacterized protein</fullName>
    </submittedName>
</protein>
<evidence type="ECO:0000313" key="3">
    <source>
        <dbReference type="Proteomes" id="UP001295444"/>
    </source>
</evidence>
<dbReference type="Proteomes" id="UP001295444">
    <property type="component" value="Chromosome 06"/>
</dbReference>
<proteinExistence type="predicted"/>
<feature type="region of interest" description="Disordered" evidence="1">
    <location>
        <begin position="49"/>
        <end position="140"/>
    </location>
</feature>
<keyword evidence="3" id="KW-1185">Reference proteome</keyword>
<reference evidence="2" key="1">
    <citation type="submission" date="2022-03" db="EMBL/GenBank/DDBJ databases">
        <authorList>
            <person name="Alioto T."/>
            <person name="Alioto T."/>
            <person name="Gomez Garrido J."/>
        </authorList>
    </citation>
    <scope>NUCLEOTIDE SEQUENCE</scope>
</reference>
<gene>
    <name evidence="2" type="ORF">PECUL_23A019898</name>
</gene>
<dbReference type="AlphaFoldDB" id="A0AAD1SLV4"/>
<evidence type="ECO:0000313" key="2">
    <source>
        <dbReference type="EMBL" id="CAH2301726.1"/>
    </source>
</evidence>
<feature type="compositionally biased region" description="Basic residues" evidence="1">
    <location>
        <begin position="99"/>
        <end position="111"/>
    </location>
</feature>
<name>A0AAD1SLV4_PELCU</name>
<evidence type="ECO:0000256" key="1">
    <source>
        <dbReference type="SAM" id="MobiDB-lite"/>
    </source>
</evidence>
<accession>A0AAD1SLV4</accession>
<feature type="region of interest" description="Disordered" evidence="1">
    <location>
        <begin position="235"/>
        <end position="254"/>
    </location>
</feature>
<sequence length="254" mass="28353">MAAPMCTRLAGTTDLETRLDELIARFWMRLAAREQQADANIPTAKQLTLPRTEPVPPRTPGTRKVSRRQQMSRACGLRRHQLPAALASHRTHPTNTTQRPKHSKTTLKRPHTTTDGNRKRRPRQNLHAETEAYPSTLLSTPQTNRPAYLIMQGEYAVTGTIHSSSELGVHLEVTLLRHPYTQEDSHALAAPWAHDPVYGVNGLVARAFAKASGRRHTAPRRQTPRKCVERTVARGAGGLEGPGRYNDEVTMRGH</sequence>
<feature type="compositionally biased region" description="Basic and acidic residues" evidence="1">
    <location>
        <begin position="245"/>
        <end position="254"/>
    </location>
</feature>
<dbReference type="EMBL" id="OW240917">
    <property type="protein sequence ID" value="CAH2301726.1"/>
    <property type="molecule type" value="Genomic_DNA"/>
</dbReference>